<dbReference type="OrthoDB" id="9132167at2"/>
<comment type="caution">
    <text evidence="3">The sequence shown here is derived from an EMBL/GenBank/DDBJ whole genome shotgun (WGS) entry which is preliminary data.</text>
</comment>
<dbReference type="GO" id="GO:0008168">
    <property type="term" value="F:methyltransferase activity"/>
    <property type="evidence" value="ECO:0007669"/>
    <property type="project" value="UniProtKB-KW"/>
</dbReference>
<evidence type="ECO:0000259" key="2">
    <source>
        <dbReference type="Pfam" id="PF01035"/>
    </source>
</evidence>
<organism evidence="3 4">
    <name type="scientific">Chitinophaga dinghuensis</name>
    <dbReference type="NCBI Taxonomy" id="1539050"/>
    <lineage>
        <taxon>Bacteria</taxon>
        <taxon>Pseudomonadati</taxon>
        <taxon>Bacteroidota</taxon>
        <taxon>Chitinophagia</taxon>
        <taxon>Chitinophagales</taxon>
        <taxon>Chitinophagaceae</taxon>
        <taxon>Chitinophaga</taxon>
    </lineage>
</organism>
<dbReference type="Proteomes" id="UP000249819">
    <property type="component" value="Unassembled WGS sequence"/>
</dbReference>
<proteinExistence type="predicted"/>
<dbReference type="InterPro" id="IPR014048">
    <property type="entry name" value="MethylDNA_cys_MeTrfase_DNA-bd"/>
</dbReference>
<dbReference type="InterPro" id="IPR036388">
    <property type="entry name" value="WH-like_DNA-bd_sf"/>
</dbReference>
<dbReference type="AlphaFoldDB" id="A0A327VN31"/>
<dbReference type="SUPFAM" id="SSF46767">
    <property type="entry name" value="Methylated DNA-protein cysteine methyltransferase, C-terminal domain"/>
    <property type="match status" value="1"/>
</dbReference>
<keyword evidence="4" id="KW-1185">Reference proteome</keyword>
<accession>A0A327VN31</accession>
<gene>
    <name evidence="3" type="ORF">CLV59_108276</name>
</gene>
<protein>
    <submittedName>
        <fullName evidence="3">Methylated-DNA-protein-cysteine methyltransferase-like protein</fullName>
    </submittedName>
</protein>
<dbReference type="EMBL" id="QLMA01000008">
    <property type="protein sequence ID" value="RAJ76755.1"/>
    <property type="molecule type" value="Genomic_DNA"/>
</dbReference>
<reference evidence="3 4" key="1">
    <citation type="submission" date="2018-06" db="EMBL/GenBank/DDBJ databases">
        <title>Genomic Encyclopedia of Archaeal and Bacterial Type Strains, Phase II (KMG-II): from individual species to whole genera.</title>
        <authorList>
            <person name="Goeker M."/>
        </authorList>
    </citation>
    <scope>NUCLEOTIDE SEQUENCE [LARGE SCALE GENOMIC DNA]</scope>
    <source>
        <strain evidence="3 4">DSM 29821</strain>
    </source>
</reference>
<dbReference type="RefSeq" id="WP_111594458.1">
    <property type="nucleotide sequence ID" value="NZ_QLMA01000008.1"/>
</dbReference>
<dbReference type="PANTHER" id="PTHR42942:SF1">
    <property type="entry name" value="ALKYLTRANSFERASE-LIKE PROTEIN 1"/>
    <property type="match status" value="1"/>
</dbReference>
<keyword evidence="3" id="KW-0489">Methyltransferase</keyword>
<name>A0A327VN31_9BACT</name>
<dbReference type="PANTHER" id="PTHR42942">
    <property type="entry name" value="6-O-METHYLGUANINE DNA METHYLTRANSFERASE"/>
    <property type="match status" value="1"/>
</dbReference>
<dbReference type="GO" id="GO:0032259">
    <property type="term" value="P:methylation"/>
    <property type="evidence" value="ECO:0007669"/>
    <property type="project" value="UniProtKB-KW"/>
</dbReference>
<keyword evidence="1" id="KW-0227">DNA damage</keyword>
<evidence type="ECO:0000313" key="4">
    <source>
        <dbReference type="Proteomes" id="UP000249819"/>
    </source>
</evidence>
<dbReference type="GO" id="GO:0006281">
    <property type="term" value="P:DNA repair"/>
    <property type="evidence" value="ECO:0007669"/>
    <property type="project" value="InterPro"/>
</dbReference>
<evidence type="ECO:0000256" key="1">
    <source>
        <dbReference type="ARBA" id="ARBA00022763"/>
    </source>
</evidence>
<dbReference type="Pfam" id="PF01035">
    <property type="entry name" value="DNA_binding_1"/>
    <property type="match status" value="1"/>
</dbReference>
<sequence length="111" mass="12030">MKQPITDTTAIYKGIFDIVRCVPKGRVTTYGAVAKAMGLKSGARMVGRAMGFVGGEKPPVPVQRVVNSSGHLSGDNGTRQKKLEAEGIQVKNGKIVDFKKLFWDPVNEIEL</sequence>
<dbReference type="Gene3D" id="1.10.10.10">
    <property type="entry name" value="Winged helix-like DNA-binding domain superfamily/Winged helix DNA-binding domain"/>
    <property type="match status" value="1"/>
</dbReference>
<dbReference type="InterPro" id="IPR036217">
    <property type="entry name" value="MethylDNA_cys_MeTrfase_DNAb"/>
</dbReference>
<evidence type="ECO:0000313" key="3">
    <source>
        <dbReference type="EMBL" id="RAJ76755.1"/>
    </source>
</evidence>
<keyword evidence="3" id="KW-0808">Transferase</keyword>
<dbReference type="InterPro" id="IPR052520">
    <property type="entry name" value="ATL_DNA_repair"/>
</dbReference>
<feature type="domain" description="Methylated-DNA-[protein]-cysteine S-methyltransferase DNA binding" evidence="2">
    <location>
        <begin position="12"/>
        <end position="85"/>
    </location>
</feature>